<keyword evidence="2 8" id="KW-0812">Transmembrane</keyword>
<sequence length="334" mass="38202">MASSVAIDILRFTQKYSLYSNSFTFIIGTIGNLLNILIFTTLKLFRNNQCVLYVVTESIANIFQLTTFALIFILLAIYQTDPANSSPFWCKFRSIMVSSCTLISFSTICLSASHQYLSTSPLLYLRQLSTIKTARFLICASVIISLLFTIPFGLFLEIRACICAVFNQTMSNYISYFYYPVLSGLLPVLIASVFSFLAYNNVRRIVRRQVPIVRRKLDQQLTAMILIRIIVFIVLTLPYDIQEMYTYIAKVNQSNLLYYAVNNLIGAVLITLFNLNYAAPFYVFVITSARFRRQVKHVLVKNCWGRCKRWFLHSINKVHPIADTESPACSVALE</sequence>
<keyword evidence="12" id="KW-1185">Reference proteome</keyword>
<keyword evidence="6" id="KW-0675">Receptor</keyword>
<protein>
    <recommendedName>
        <fullName evidence="9">G-protein coupled receptors family 1 profile domain-containing protein</fullName>
    </recommendedName>
</protein>
<feature type="transmembrane region" description="Helical" evidence="8">
    <location>
        <begin position="95"/>
        <end position="113"/>
    </location>
</feature>
<feature type="transmembrane region" description="Helical" evidence="8">
    <location>
        <begin position="51"/>
        <end position="75"/>
    </location>
</feature>
<name>A0A813WW52_9BILA</name>
<feature type="domain" description="G-protein coupled receptors family 1 profile" evidence="9">
    <location>
        <begin position="31"/>
        <end position="284"/>
    </location>
</feature>
<evidence type="ECO:0000256" key="7">
    <source>
        <dbReference type="ARBA" id="ARBA00023224"/>
    </source>
</evidence>
<dbReference type="PANTHER" id="PTHR24243">
    <property type="entry name" value="G-PROTEIN COUPLED RECEPTOR"/>
    <property type="match status" value="1"/>
</dbReference>
<feature type="transmembrane region" description="Helical" evidence="8">
    <location>
        <begin position="259"/>
        <end position="286"/>
    </location>
</feature>
<evidence type="ECO:0000313" key="11">
    <source>
        <dbReference type="EMBL" id="CAF1397959.1"/>
    </source>
</evidence>
<evidence type="ECO:0000256" key="4">
    <source>
        <dbReference type="ARBA" id="ARBA00023040"/>
    </source>
</evidence>
<keyword evidence="7" id="KW-0807">Transducer</keyword>
<evidence type="ECO:0000256" key="2">
    <source>
        <dbReference type="ARBA" id="ARBA00022692"/>
    </source>
</evidence>
<gene>
    <name evidence="10" type="ORF">BJG266_LOCUS8482</name>
    <name evidence="11" type="ORF">QVE165_LOCUS36593</name>
</gene>
<dbReference type="OrthoDB" id="10033629at2759"/>
<dbReference type="GO" id="GO:0005886">
    <property type="term" value="C:plasma membrane"/>
    <property type="evidence" value="ECO:0007669"/>
    <property type="project" value="TreeGrafter"/>
</dbReference>
<feature type="transmembrane region" description="Helical" evidence="8">
    <location>
        <begin position="176"/>
        <end position="200"/>
    </location>
</feature>
<dbReference type="PANTHER" id="PTHR24243:SF230">
    <property type="entry name" value="G-PROTEIN COUPLED RECEPTORS FAMILY 1 PROFILE DOMAIN-CONTAINING PROTEIN"/>
    <property type="match status" value="1"/>
</dbReference>
<comment type="caution">
    <text evidence="10">The sequence shown here is derived from an EMBL/GenBank/DDBJ whole genome shotgun (WGS) entry which is preliminary data.</text>
</comment>
<organism evidence="10 13">
    <name type="scientific">Adineta steineri</name>
    <dbReference type="NCBI Taxonomy" id="433720"/>
    <lineage>
        <taxon>Eukaryota</taxon>
        <taxon>Metazoa</taxon>
        <taxon>Spiralia</taxon>
        <taxon>Gnathifera</taxon>
        <taxon>Rotifera</taxon>
        <taxon>Eurotatoria</taxon>
        <taxon>Bdelloidea</taxon>
        <taxon>Adinetida</taxon>
        <taxon>Adinetidae</taxon>
        <taxon>Adineta</taxon>
    </lineage>
</organism>
<evidence type="ECO:0000313" key="10">
    <source>
        <dbReference type="EMBL" id="CAF0862975.1"/>
    </source>
</evidence>
<dbReference type="Proteomes" id="UP000663877">
    <property type="component" value="Unassembled WGS sequence"/>
</dbReference>
<dbReference type="InterPro" id="IPR017452">
    <property type="entry name" value="GPCR_Rhodpsn_7TM"/>
</dbReference>
<evidence type="ECO:0000256" key="6">
    <source>
        <dbReference type="ARBA" id="ARBA00023170"/>
    </source>
</evidence>
<feature type="transmembrane region" description="Helical" evidence="8">
    <location>
        <begin position="18"/>
        <end position="39"/>
    </location>
</feature>
<feature type="transmembrane region" description="Helical" evidence="8">
    <location>
        <begin position="221"/>
        <end position="239"/>
    </location>
</feature>
<comment type="subcellular location">
    <subcellularLocation>
        <location evidence="1">Membrane</location>
        <topology evidence="1">Multi-pass membrane protein</topology>
    </subcellularLocation>
</comment>
<evidence type="ECO:0000259" key="9">
    <source>
        <dbReference type="PROSITE" id="PS50262"/>
    </source>
</evidence>
<accession>A0A813WW52</accession>
<dbReference type="Gene3D" id="1.20.1070.10">
    <property type="entry name" value="Rhodopsin 7-helix transmembrane proteins"/>
    <property type="match status" value="1"/>
</dbReference>
<evidence type="ECO:0000256" key="5">
    <source>
        <dbReference type="ARBA" id="ARBA00023136"/>
    </source>
</evidence>
<dbReference type="EMBL" id="CAJNOM010000369">
    <property type="protein sequence ID" value="CAF1397959.1"/>
    <property type="molecule type" value="Genomic_DNA"/>
</dbReference>
<evidence type="ECO:0000256" key="1">
    <source>
        <dbReference type="ARBA" id="ARBA00004141"/>
    </source>
</evidence>
<dbReference type="PROSITE" id="PS50262">
    <property type="entry name" value="G_PROTEIN_RECEP_F1_2"/>
    <property type="match status" value="1"/>
</dbReference>
<keyword evidence="3 8" id="KW-1133">Transmembrane helix</keyword>
<dbReference type="GO" id="GO:0004930">
    <property type="term" value="F:G protein-coupled receptor activity"/>
    <property type="evidence" value="ECO:0007669"/>
    <property type="project" value="UniProtKB-KW"/>
</dbReference>
<dbReference type="SUPFAM" id="SSF81321">
    <property type="entry name" value="Family A G protein-coupled receptor-like"/>
    <property type="match status" value="1"/>
</dbReference>
<proteinExistence type="predicted"/>
<feature type="transmembrane region" description="Helical" evidence="8">
    <location>
        <begin position="134"/>
        <end position="156"/>
    </location>
</feature>
<keyword evidence="4" id="KW-0297">G-protein coupled receptor</keyword>
<keyword evidence="5 8" id="KW-0472">Membrane</keyword>
<evidence type="ECO:0000256" key="8">
    <source>
        <dbReference type="SAM" id="Phobius"/>
    </source>
</evidence>
<dbReference type="AlphaFoldDB" id="A0A813WW52"/>
<evidence type="ECO:0000313" key="13">
    <source>
        <dbReference type="Proteomes" id="UP000663877"/>
    </source>
</evidence>
<dbReference type="EMBL" id="CAJNOI010000026">
    <property type="protein sequence ID" value="CAF0862975.1"/>
    <property type="molecule type" value="Genomic_DNA"/>
</dbReference>
<evidence type="ECO:0000313" key="12">
    <source>
        <dbReference type="Proteomes" id="UP000663832"/>
    </source>
</evidence>
<reference evidence="10" key="1">
    <citation type="submission" date="2021-02" db="EMBL/GenBank/DDBJ databases">
        <authorList>
            <person name="Nowell W R."/>
        </authorList>
    </citation>
    <scope>NUCLEOTIDE SEQUENCE</scope>
</reference>
<dbReference type="Proteomes" id="UP000663832">
    <property type="component" value="Unassembled WGS sequence"/>
</dbReference>
<evidence type="ECO:0000256" key="3">
    <source>
        <dbReference type="ARBA" id="ARBA00022989"/>
    </source>
</evidence>